<feature type="compositionally biased region" description="Polar residues" evidence="1">
    <location>
        <begin position="1"/>
        <end position="14"/>
    </location>
</feature>
<feature type="compositionally biased region" description="Low complexity" evidence="1">
    <location>
        <begin position="92"/>
        <end position="114"/>
    </location>
</feature>
<feature type="region of interest" description="Disordered" evidence="1">
    <location>
        <begin position="194"/>
        <end position="241"/>
    </location>
</feature>
<reference evidence="3" key="1">
    <citation type="submission" date="2015-09" db="EMBL/GenBank/DDBJ databases">
        <authorList>
            <consortium name="Pathogen Informatics"/>
        </authorList>
    </citation>
    <scope>NUCLEOTIDE SEQUENCE [LARGE SCALE GENOMIC DNA]</scope>
    <source>
        <strain evidence="3">Lake Konstanz</strain>
    </source>
</reference>
<proteinExistence type="predicted"/>
<name>A0A0S4JM73_BODSA</name>
<feature type="compositionally biased region" description="Polar residues" evidence="1">
    <location>
        <begin position="23"/>
        <end position="43"/>
    </location>
</feature>
<accession>A0A0S4JM73</accession>
<feature type="compositionally biased region" description="Low complexity" evidence="1">
    <location>
        <begin position="219"/>
        <end position="237"/>
    </location>
</feature>
<feature type="compositionally biased region" description="Polar residues" evidence="1">
    <location>
        <begin position="154"/>
        <end position="178"/>
    </location>
</feature>
<protein>
    <submittedName>
        <fullName evidence="2">Uncharacterized protein</fullName>
    </submittedName>
</protein>
<dbReference type="VEuPathDB" id="TriTrypDB:BSAL_30875"/>
<sequence>TTDITNAIFQSSSVARPYDEPHSQMSRNSTPPRKAATTSTPITNVPPSPQQVVVSWDPKKYSRSSSVGSGGSHNTSSVVAPHAQQVPTVVLGGARSSGRSASQQSDQQDAARQRPYASLQQHHSYTDDRDHINPHQRYHRTIHQLTDDRDHIESTSTLPPYHSSTADGVSSEPYQQQSAYLPRHAPKILERVFGGNTSHNSSASDVRAHPGVQSSRYNASATTTTTTAPSSTTLLPPRNVSMGGAAYTPSYHDVSLSDDGYMSMDSAQYMQRFHLK</sequence>
<evidence type="ECO:0000256" key="1">
    <source>
        <dbReference type="SAM" id="MobiDB-lite"/>
    </source>
</evidence>
<feature type="non-terminal residue" evidence="2">
    <location>
        <position position="1"/>
    </location>
</feature>
<dbReference type="AlphaFoldDB" id="A0A0S4JM73"/>
<feature type="region of interest" description="Disordered" evidence="1">
    <location>
        <begin position="1"/>
        <end position="133"/>
    </location>
</feature>
<organism evidence="2 3">
    <name type="scientific">Bodo saltans</name>
    <name type="common">Flagellated protozoan</name>
    <dbReference type="NCBI Taxonomy" id="75058"/>
    <lineage>
        <taxon>Eukaryota</taxon>
        <taxon>Discoba</taxon>
        <taxon>Euglenozoa</taxon>
        <taxon>Kinetoplastea</taxon>
        <taxon>Metakinetoplastina</taxon>
        <taxon>Eubodonida</taxon>
        <taxon>Bodonidae</taxon>
        <taxon>Bodo</taxon>
    </lineage>
</organism>
<feature type="compositionally biased region" description="Polar residues" evidence="1">
    <location>
        <begin position="195"/>
        <end position="204"/>
    </location>
</feature>
<evidence type="ECO:0000313" key="3">
    <source>
        <dbReference type="Proteomes" id="UP000051952"/>
    </source>
</evidence>
<feature type="region of interest" description="Disordered" evidence="1">
    <location>
        <begin position="145"/>
        <end position="178"/>
    </location>
</feature>
<dbReference type="EMBL" id="CYKH01001901">
    <property type="protein sequence ID" value="CUG91235.1"/>
    <property type="molecule type" value="Genomic_DNA"/>
</dbReference>
<gene>
    <name evidence="2" type="ORF">BSAL_30875</name>
</gene>
<feature type="compositionally biased region" description="Basic and acidic residues" evidence="1">
    <location>
        <begin position="124"/>
        <end position="133"/>
    </location>
</feature>
<feature type="compositionally biased region" description="Low complexity" evidence="1">
    <location>
        <begin position="63"/>
        <end position="79"/>
    </location>
</feature>
<evidence type="ECO:0000313" key="2">
    <source>
        <dbReference type="EMBL" id="CUG91235.1"/>
    </source>
</evidence>
<keyword evidence="3" id="KW-1185">Reference proteome</keyword>
<dbReference type="Proteomes" id="UP000051952">
    <property type="component" value="Unassembled WGS sequence"/>
</dbReference>